<evidence type="ECO:0000313" key="3">
    <source>
        <dbReference type="Proteomes" id="UP001159363"/>
    </source>
</evidence>
<reference evidence="2 3" key="1">
    <citation type="submission" date="2023-02" db="EMBL/GenBank/DDBJ databases">
        <title>LHISI_Scaffold_Assembly.</title>
        <authorList>
            <person name="Stuart O.P."/>
            <person name="Cleave R."/>
            <person name="Magrath M.J.L."/>
            <person name="Mikheyev A.S."/>
        </authorList>
    </citation>
    <scope>NUCLEOTIDE SEQUENCE [LARGE SCALE GENOMIC DNA]</scope>
    <source>
        <strain evidence="2">Daus_M_001</strain>
        <tissue evidence="2">Leg muscle</tissue>
    </source>
</reference>
<organism evidence="2 3">
    <name type="scientific">Dryococelus australis</name>
    <dbReference type="NCBI Taxonomy" id="614101"/>
    <lineage>
        <taxon>Eukaryota</taxon>
        <taxon>Metazoa</taxon>
        <taxon>Ecdysozoa</taxon>
        <taxon>Arthropoda</taxon>
        <taxon>Hexapoda</taxon>
        <taxon>Insecta</taxon>
        <taxon>Pterygota</taxon>
        <taxon>Neoptera</taxon>
        <taxon>Polyneoptera</taxon>
        <taxon>Phasmatodea</taxon>
        <taxon>Verophasmatodea</taxon>
        <taxon>Anareolatae</taxon>
        <taxon>Phasmatidae</taxon>
        <taxon>Eurycanthinae</taxon>
        <taxon>Dryococelus</taxon>
    </lineage>
</organism>
<keyword evidence="3" id="KW-1185">Reference proteome</keyword>
<proteinExistence type="predicted"/>
<accession>A0ABQ9I7K7</accession>
<gene>
    <name evidence="2" type="ORF">PR048_004820</name>
</gene>
<protein>
    <submittedName>
        <fullName evidence="2">Uncharacterized protein</fullName>
    </submittedName>
</protein>
<evidence type="ECO:0000256" key="1">
    <source>
        <dbReference type="SAM" id="MobiDB-lite"/>
    </source>
</evidence>
<dbReference type="Proteomes" id="UP001159363">
    <property type="component" value="Chromosome 2"/>
</dbReference>
<sequence length="136" mass="15334">MKGPTLNPGETPSVRKYNVPSSDTVDAKSSDTITSNPQAVRYEARRRKASCYRKYCNGINKDTEHEVTVMDKDTLNENFYEPDESQVNSCNESDYIDGGEVDLSSRSQPGKKPEQYFIVAWSCLLALLKICHDCKN</sequence>
<evidence type="ECO:0000313" key="2">
    <source>
        <dbReference type="EMBL" id="KAJ8892240.1"/>
    </source>
</evidence>
<name>A0ABQ9I7K7_9NEOP</name>
<dbReference type="EMBL" id="JARBHB010000002">
    <property type="protein sequence ID" value="KAJ8892240.1"/>
    <property type="molecule type" value="Genomic_DNA"/>
</dbReference>
<feature type="region of interest" description="Disordered" evidence="1">
    <location>
        <begin position="1"/>
        <end position="37"/>
    </location>
</feature>
<comment type="caution">
    <text evidence="2">The sequence shown here is derived from an EMBL/GenBank/DDBJ whole genome shotgun (WGS) entry which is preliminary data.</text>
</comment>